<dbReference type="GO" id="GO:0016874">
    <property type="term" value="F:ligase activity"/>
    <property type="evidence" value="ECO:0007669"/>
    <property type="project" value="UniProtKB-KW"/>
</dbReference>
<evidence type="ECO:0000313" key="3">
    <source>
        <dbReference type="EMBL" id="WGW10958.1"/>
    </source>
</evidence>
<dbReference type="Proteomes" id="UP001209083">
    <property type="component" value="Chromosome"/>
</dbReference>
<dbReference type="PANTHER" id="PTHR21621:SF0">
    <property type="entry name" value="BETA-CITRYLGLUTAMATE SYNTHASE B-RELATED"/>
    <property type="match status" value="1"/>
</dbReference>
<name>A0ABY8QPR7_9MICO</name>
<feature type="domain" description="ATP-grasp" evidence="2">
    <location>
        <begin position="100"/>
        <end position="302"/>
    </location>
</feature>
<evidence type="ECO:0000259" key="2">
    <source>
        <dbReference type="PROSITE" id="PS50975"/>
    </source>
</evidence>
<gene>
    <name evidence="3" type="ORF">LWF01_12685</name>
</gene>
<dbReference type="InterPro" id="IPR013815">
    <property type="entry name" value="ATP_grasp_subdomain_1"/>
</dbReference>
<evidence type="ECO:0000256" key="1">
    <source>
        <dbReference type="PROSITE-ProRule" id="PRU00409"/>
    </source>
</evidence>
<dbReference type="SUPFAM" id="SSF56059">
    <property type="entry name" value="Glutathione synthetase ATP-binding domain-like"/>
    <property type="match status" value="1"/>
</dbReference>
<dbReference type="PROSITE" id="PS50975">
    <property type="entry name" value="ATP_GRASP"/>
    <property type="match status" value="1"/>
</dbReference>
<dbReference type="RefSeq" id="WP_349637740.1">
    <property type="nucleotide sequence ID" value="NZ_CP090958.1"/>
</dbReference>
<keyword evidence="3" id="KW-0436">Ligase</keyword>
<protein>
    <submittedName>
        <fullName evidence="3">Alpha-L-glutamate ligase</fullName>
    </submittedName>
</protein>
<sequence>MPKIYALHENPEWFPPFAEALEAVGLDYEEWMLTTGSIDLDAEPPEGIFWSRFSASSHTRGNVLAKDYARTLFDWLQAHGRRVVNGRDVLELEVSKVRQLTFLKAFGIDVPRTVAVTGDDELLSAAGKLPTPFITKHNQGGKGLGVRKFESVAELSDALPGLERPVDGVMLLQEYVEPLKPFITRVETVGYEYVYAITADTGRGGFQLCPADACEIGPDGQPIEDDSLFALREGFDHPIIEKYLAFARKYRLEIAGFEFIESADGRIVTYDVNTNTNYNADVEADAPASGPASIARYLKSLL</sequence>
<keyword evidence="4" id="KW-1185">Reference proteome</keyword>
<evidence type="ECO:0000313" key="4">
    <source>
        <dbReference type="Proteomes" id="UP001209083"/>
    </source>
</evidence>
<accession>A0ABY8QPR7</accession>
<dbReference type="PANTHER" id="PTHR21621">
    <property type="entry name" value="RIBOSOMAL PROTEIN S6 MODIFICATION PROTEIN"/>
    <property type="match status" value="1"/>
</dbReference>
<keyword evidence="1" id="KW-0067">ATP-binding</keyword>
<dbReference type="InterPro" id="IPR011761">
    <property type="entry name" value="ATP-grasp"/>
</dbReference>
<reference evidence="3 4" key="1">
    <citation type="submission" date="2023-05" db="EMBL/GenBank/DDBJ databases">
        <title>Lithophilousrod everest ZFBP1038 complete genpme.</title>
        <authorList>
            <person name="Tian M."/>
        </authorList>
    </citation>
    <scope>NUCLEOTIDE SEQUENCE [LARGE SCALE GENOMIC DNA]</scope>
    <source>
        <strain evidence="3 4">ZFBP1038</strain>
    </source>
</reference>
<dbReference type="EMBL" id="CP090958">
    <property type="protein sequence ID" value="WGW10958.1"/>
    <property type="molecule type" value="Genomic_DNA"/>
</dbReference>
<keyword evidence="1" id="KW-0547">Nucleotide-binding</keyword>
<organism evidence="3 4">
    <name type="scientific">Saxibacter everestensis</name>
    <dbReference type="NCBI Taxonomy" id="2909229"/>
    <lineage>
        <taxon>Bacteria</taxon>
        <taxon>Bacillati</taxon>
        <taxon>Actinomycetota</taxon>
        <taxon>Actinomycetes</taxon>
        <taxon>Micrococcales</taxon>
        <taxon>Brevibacteriaceae</taxon>
        <taxon>Saxibacter</taxon>
    </lineage>
</organism>
<proteinExistence type="predicted"/>
<dbReference type="Gene3D" id="3.30.1490.20">
    <property type="entry name" value="ATP-grasp fold, A domain"/>
    <property type="match status" value="1"/>
</dbReference>